<dbReference type="Pfam" id="PF00111">
    <property type="entry name" value="Fer2"/>
    <property type="match status" value="1"/>
</dbReference>
<evidence type="ECO:0000256" key="3">
    <source>
        <dbReference type="ARBA" id="ARBA00023002"/>
    </source>
</evidence>
<dbReference type="InterPro" id="IPR036884">
    <property type="entry name" value="2Fe-2S-bd_dom_sf"/>
</dbReference>
<dbReference type="GO" id="GO:0016903">
    <property type="term" value="F:oxidoreductase activity, acting on the aldehyde or oxo group of donors"/>
    <property type="evidence" value="ECO:0007669"/>
    <property type="project" value="TreeGrafter"/>
</dbReference>
<name>A0A4Z0PFU2_9BACT</name>
<comment type="caution">
    <text evidence="7">The sequence shown here is derived from an EMBL/GenBank/DDBJ whole genome shotgun (WGS) entry which is preliminary data.</text>
</comment>
<dbReference type="AlphaFoldDB" id="A0A4Z0PFU2"/>
<dbReference type="SUPFAM" id="SSF47741">
    <property type="entry name" value="CO dehydrogenase ISP C-domain like"/>
    <property type="match status" value="1"/>
</dbReference>
<dbReference type="InterPro" id="IPR006058">
    <property type="entry name" value="2Fe2S_fd_BS"/>
</dbReference>
<dbReference type="Proteomes" id="UP000297739">
    <property type="component" value="Unassembled WGS sequence"/>
</dbReference>
<keyword evidence="1" id="KW-0001">2Fe-2S</keyword>
<dbReference type="GO" id="GO:0046872">
    <property type="term" value="F:metal ion binding"/>
    <property type="evidence" value="ECO:0007669"/>
    <property type="project" value="UniProtKB-KW"/>
</dbReference>
<dbReference type="InterPro" id="IPR012675">
    <property type="entry name" value="Beta-grasp_dom_sf"/>
</dbReference>
<dbReference type="RefSeq" id="WP_135499332.1">
    <property type="nucleotide sequence ID" value="NZ_SRLD01000048.1"/>
</dbReference>
<gene>
    <name evidence="7" type="ORF">E5J99_18635</name>
</gene>
<dbReference type="InterPro" id="IPR036010">
    <property type="entry name" value="2Fe-2S_ferredoxin-like_sf"/>
</dbReference>
<sequence length="178" mass="19110">MTKQTTQAPLGSPAIALPPTSVVTLKINGEERQLHIAPWTTLLDALREYLDLTGTKKGCDHGQCGACTVLVDGRRINSCLTLAVMQEGADITTIEGLGTEQNLHPLQQAFIDHDAFQCGYCTPGQICSAAALLTEGKAKTTAEIRELMSGNVCRCGAYTNIVAAIEEVLTTQKVQRHE</sequence>
<evidence type="ECO:0000313" key="7">
    <source>
        <dbReference type="EMBL" id="TGE13873.1"/>
    </source>
</evidence>
<dbReference type="InterPro" id="IPR001041">
    <property type="entry name" value="2Fe-2S_ferredoxin-type"/>
</dbReference>
<evidence type="ECO:0000259" key="6">
    <source>
        <dbReference type="PROSITE" id="PS51085"/>
    </source>
</evidence>
<keyword evidence="3" id="KW-0560">Oxidoreductase</keyword>
<dbReference type="PROSITE" id="PS51085">
    <property type="entry name" value="2FE2S_FER_2"/>
    <property type="match status" value="1"/>
</dbReference>
<evidence type="ECO:0000256" key="2">
    <source>
        <dbReference type="ARBA" id="ARBA00022723"/>
    </source>
</evidence>
<dbReference type="Gene3D" id="3.10.20.30">
    <property type="match status" value="1"/>
</dbReference>
<keyword evidence="8" id="KW-1185">Reference proteome</keyword>
<proteinExistence type="predicted"/>
<organism evidence="7 8">
    <name type="scientific">Hymenobacter elongatus</name>
    <dbReference type="NCBI Taxonomy" id="877208"/>
    <lineage>
        <taxon>Bacteria</taxon>
        <taxon>Pseudomonadati</taxon>
        <taxon>Bacteroidota</taxon>
        <taxon>Cytophagia</taxon>
        <taxon>Cytophagales</taxon>
        <taxon>Hymenobacteraceae</taxon>
        <taxon>Hymenobacter</taxon>
    </lineage>
</organism>
<dbReference type="GO" id="GO:0051537">
    <property type="term" value="F:2 iron, 2 sulfur cluster binding"/>
    <property type="evidence" value="ECO:0007669"/>
    <property type="project" value="UniProtKB-KW"/>
</dbReference>
<reference evidence="7 8" key="1">
    <citation type="submission" date="2019-04" db="EMBL/GenBank/DDBJ databases">
        <authorList>
            <person name="Feng G."/>
            <person name="Zhang J."/>
            <person name="Zhu H."/>
        </authorList>
    </citation>
    <scope>NUCLEOTIDE SEQUENCE [LARGE SCALE GENOMIC DNA]</scope>
    <source>
        <strain evidence="7 8">JCM 17223</strain>
    </source>
</reference>
<evidence type="ECO:0000313" key="8">
    <source>
        <dbReference type="Proteomes" id="UP000297739"/>
    </source>
</evidence>
<dbReference type="PANTHER" id="PTHR45331:SF2">
    <property type="entry name" value="OXIDOREDUCTASE WITH IRON-SULFUR SUBUNIT"/>
    <property type="match status" value="1"/>
</dbReference>
<protein>
    <submittedName>
        <fullName evidence="7">2Fe-2S iron-sulfur cluster binding domain-containing protein</fullName>
    </submittedName>
</protein>
<dbReference type="PROSITE" id="PS00197">
    <property type="entry name" value="2FE2S_FER_1"/>
    <property type="match status" value="1"/>
</dbReference>
<dbReference type="InterPro" id="IPR052914">
    <property type="entry name" value="Aldehyde_Oxdr_Iron-Sulfur"/>
</dbReference>
<dbReference type="SUPFAM" id="SSF54292">
    <property type="entry name" value="2Fe-2S ferredoxin-like"/>
    <property type="match status" value="1"/>
</dbReference>
<accession>A0A4Z0PFU2</accession>
<keyword evidence="2" id="KW-0479">Metal-binding</keyword>
<evidence type="ECO:0000256" key="1">
    <source>
        <dbReference type="ARBA" id="ARBA00022714"/>
    </source>
</evidence>
<feature type="domain" description="2Fe-2S ferredoxin-type" evidence="6">
    <location>
        <begin position="21"/>
        <end position="97"/>
    </location>
</feature>
<keyword evidence="5" id="KW-0411">Iron-sulfur</keyword>
<dbReference type="EMBL" id="SRLD01000048">
    <property type="protein sequence ID" value="TGE13873.1"/>
    <property type="molecule type" value="Genomic_DNA"/>
</dbReference>
<dbReference type="CDD" id="cd00207">
    <property type="entry name" value="fer2"/>
    <property type="match status" value="1"/>
</dbReference>
<dbReference type="OrthoDB" id="9796880at2"/>
<dbReference type="InterPro" id="IPR002888">
    <property type="entry name" value="2Fe-2S-bd"/>
</dbReference>
<dbReference type="PANTHER" id="PTHR45331">
    <property type="entry name" value="OXIDOREDUCTASE, IRON-SULPHUR BINDING SUBUNIT-RELATED-RELATED"/>
    <property type="match status" value="1"/>
</dbReference>
<dbReference type="Gene3D" id="1.10.150.120">
    <property type="entry name" value="[2Fe-2S]-binding domain"/>
    <property type="match status" value="1"/>
</dbReference>
<keyword evidence="4" id="KW-0408">Iron</keyword>
<evidence type="ECO:0000256" key="5">
    <source>
        <dbReference type="ARBA" id="ARBA00023014"/>
    </source>
</evidence>
<dbReference type="FunFam" id="3.10.20.30:FF:000020">
    <property type="entry name" value="Xanthine dehydrogenase iron-sulfur subunit"/>
    <property type="match status" value="1"/>
</dbReference>
<dbReference type="FunFam" id="1.10.150.120:FF:000003">
    <property type="entry name" value="Carbon monoxide dehydrogenase, small subunit"/>
    <property type="match status" value="1"/>
</dbReference>
<evidence type="ECO:0000256" key="4">
    <source>
        <dbReference type="ARBA" id="ARBA00023004"/>
    </source>
</evidence>
<dbReference type="Pfam" id="PF01799">
    <property type="entry name" value="Fer2_2"/>
    <property type="match status" value="1"/>
</dbReference>